<keyword evidence="8" id="KW-0067">ATP-binding</keyword>
<dbReference type="Proteomes" id="UP000178254">
    <property type="component" value="Unassembled WGS sequence"/>
</dbReference>
<evidence type="ECO:0000256" key="2">
    <source>
        <dbReference type="ARBA" id="ARBA00007599"/>
    </source>
</evidence>
<evidence type="ECO:0000256" key="6">
    <source>
        <dbReference type="ARBA" id="ARBA00022723"/>
    </source>
</evidence>
<keyword evidence="4" id="KW-0963">Cytoplasm</keyword>
<dbReference type="NCBIfam" id="TIGR00150">
    <property type="entry name" value="T6A_YjeE"/>
    <property type="match status" value="1"/>
</dbReference>
<dbReference type="GO" id="GO:0005524">
    <property type="term" value="F:ATP binding"/>
    <property type="evidence" value="ECO:0007669"/>
    <property type="project" value="UniProtKB-KW"/>
</dbReference>
<keyword evidence="9" id="KW-0460">Magnesium</keyword>
<protein>
    <recommendedName>
        <fullName evidence="3">tRNA threonylcarbamoyladenosine biosynthesis protein TsaE</fullName>
    </recommendedName>
    <alternativeName>
        <fullName evidence="10">t(6)A37 threonylcarbamoyladenosine biosynthesis protein TsaE</fullName>
    </alternativeName>
</protein>
<evidence type="ECO:0000256" key="9">
    <source>
        <dbReference type="ARBA" id="ARBA00022842"/>
    </source>
</evidence>
<evidence type="ECO:0000313" key="11">
    <source>
        <dbReference type="EMBL" id="OGH93918.1"/>
    </source>
</evidence>
<evidence type="ECO:0000256" key="5">
    <source>
        <dbReference type="ARBA" id="ARBA00022694"/>
    </source>
</evidence>
<keyword evidence="11" id="KW-0808">Transferase</keyword>
<comment type="subcellular location">
    <subcellularLocation>
        <location evidence="1">Cytoplasm</location>
    </subcellularLocation>
</comment>
<dbReference type="GO" id="GO:0005737">
    <property type="term" value="C:cytoplasm"/>
    <property type="evidence" value="ECO:0007669"/>
    <property type="project" value="UniProtKB-SubCell"/>
</dbReference>
<evidence type="ECO:0000313" key="12">
    <source>
        <dbReference type="Proteomes" id="UP000178254"/>
    </source>
</evidence>
<evidence type="ECO:0000256" key="8">
    <source>
        <dbReference type="ARBA" id="ARBA00022840"/>
    </source>
</evidence>
<sequence>MISNSIQETKDIAKKFAATLQGGDVVLLSGELGAGKTAFTKGLTEYFGIEKEITSPTFSLMNIYKIVIPAKAGIQSQNNTSETLDPRFHGDDSKANFVHIDTYRLKNEQELIDIGVEDYLGAPDTICVIEWPNKIEKLLKDKKIITIVIEHVSENSRHIVIANEVKQSQN</sequence>
<evidence type="ECO:0000256" key="1">
    <source>
        <dbReference type="ARBA" id="ARBA00004496"/>
    </source>
</evidence>
<evidence type="ECO:0000256" key="10">
    <source>
        <dbReference type="ARBA" id="ARBA00032441"/>
    </source>
</evidence>
<dbReference type="GO" id="GO:0046872">
    <property type="term" value="F:metal ion binding"/>
    <property type="evidence" value="ECO:0007669"/>
    <property type="project" value="UniProtKB-KW"/>
</dbReference>
<evidence type="ECO:0000256" key="3">
    <source>
        <dbReference type="ARBA" id="ARBA00019010"/>
    </source>
</evidence>
<evidence type="ECO:0000256" key="4">
    <source>
        <dbReference type="ARBA" id="ARBA00022490"/>
    </source>
</evidence>
<gene>
    <name evidence="11" type="ORF">A2538_03560</name>
</gene>
<dbReference type="PANTHER" id="PTHR33540:SF2">
    <property type="entry name" value="TRNA THREONYLCARBAMOYLADENOSINE BIOSYNTHESIS PROTEIN TSAE"/>
    <property type="match status" value="1"/>
</dbReference>
<evidence type="ECO:0000256" key="7">
    <source>
        <dbReference type="ARBA" id="ARBA00022741"/>
    </source>
</evidence>
<organism evidence="11 12">
    <name type="scientific">Candidatus Magasanikbacteria bacterium RIFOXYD2_FULL_41_14</name>
    <dbReference type="NCBI Taxonomy" id="1798709"/>
    <lineage>
        <taxon>Bacteria</taxon>
        <taxon>Candidatus Magasanikiibacteriota</taxon>
    </lineage>
</organism>
<dbReference type="Gene3D" id="3.40.50.300">
    <property type="entry name" value="P-loop containing nucleotide triphosphate hydrolases"/>
    <property type="match status" value="1"/>
</dbReference>
<name>A0A1F6PCS1_9BACT</name>
<keyword evidence="5" id="KW-0819">tRNA processing</keyword>
<dbReference type="EMBL" id="MFRE01000015">
    <property type="protein sequence ID" value="OGH93918.1"/>
    <property type="molecule type" value="Genomic_DNA"/>
</dbReference>
<proteinExistence type="inferred from homology"/>
<dbReference type="Pfam" id="PF02367">
    <property type="entry name" value="TsaE"/>
    <property type="match status" value="1"/>
</dbReference>
<comment type="caution">
    <text evidence="11">The sequence shown here is derived from an EMBL/GenBank/DDBJ whole genome shotgun (WGS) entry which is preliminary data.</text>
</comment>
<keyword evidence="7" id="KW-0547">Nucleotide-binding</keyword>
<dbReference type="SUPFAM" id="SSF52540">
    <property type="entry name" value="P-loop containing nucleoside triphosphate hydrolases"/>
    <property type="match status" value="1"/>
</dbReference>
<dbReference type="PANTHER" id="PTHR33540">
    <property type="entry name" value="TRNA THREONYLCARBAMOYLADENOSINE BIOSYNTHESIS PROTEIN TSAE"/>
    <property type="match status" value="1"/>
</dbReference>
<reference evidence="11 12" key="1">
    <citation type="journal article" date="2016" name="Nat. Commun.">
        <title>Thousands of microbial genomes shed light on interconnected biogeochemical processes in an aquifer system.</title>
        <authorList>
            <person name="Anantharaman K."/>
            <person name="Brown C.T."/>
            <person name="Hug L.A."/>
            <person name="Sharon I."/>
            <person name="Castelle C.J."/>
            <person name="Probst A.J."/>
            <person name="Thomas B.C."/>
            <person name="Singh A."/>
            <person name="Wilkins M.J."/>
            <person name="Karaoz U."/>
            <person name="Brodie E.L."/>
            <person name="Williams K.H."/>
            <person name="Hubbard S.S."/>
            <person name="Banfield J.F."/>
        </authorList>
    </citation>
    <scope>NUCLEOTIDE SEQUENCE [LARGE SCALE GENOMIC DNA]</scope>
</reference>
<dbReference type="GO" id="GO:0016740">
    <property type="term" value="F:transferase activity"/>
    <property type="evidence" value="ECO:0007669"/>
    <property type="project" value="UniProtKB-KW"/>
</dbReference>
<comment type="similarity">
    <text evidence="2">Belongs to the TsaE family.</text>
</comment>
<accession>A0A1F6PCS1</accession>
<dbReference type="AlphaFoldDB" id="A0A1F6PCS1"/>
<dbReference type="STRING" id="1798709.A2538_03560"/>
<keyword evidence="6" id="KW-0479">Metal-binding</keyword>
<dbReference type="GO" id="GO:0002949">
    <property type="term" value="P:tRNA threonylcarbamoyladenosine modification"/>
    <property type="evidence" value="ECO:0007669"/>
    <property type="project" value="InterPro"/>
</dbReference>
<dbReference type="InterPro" id="IPR003442">
    <property type="entry name" value="T6A_TsaE"/>
</dbReference>
<dbReference type="InterPro" id="IPR027417">
    <property type="entry name" value="P-loop_NTPase"/>
</dbReference>